<evidence type="ECO:0000256" key="2">
    <source>
        <dbReference type="ARBA" id="ARBA00022737"/>
    </source>
</evidence>
<feature type="transmembrane region" description="Helical" evidence="3">
    <location>
        <begin position="12"/>
        <end position="35"/>
    </location>
</feature>
<feature type="transmembrane region" description="Helical" evidence="3">
    <location>
        <begin position="286"/>
        <end position="306"/>
    </location>
</feature>
<name>A0A8S1HM47_9PELO</name>
<feature type="transmembrane region" description="Helical" evidence="3">
    <location>
        <begin position="41"/>
        <end position="60"/>
    </location>
</feature>
<comment type="caution">
    <text evidence="5">The sequence shown here is derived from an EMBL/GenBank/DDBJ whole genome shotgun (WGS) entry which is preliminary data.</text>
</comment>
<organism evidence="5 6">
    <name type="scientific">Caenorhabditis auriculariae</name>
    <dbReference type="NCBI Taxonomy" id="2777116"/>
    <lineage>
        <taxon>Eukaryota</taxon>
        <taxon>Metazoa</taxon>
        <taxon>Ecdysozoa</taxon>
        <taxon>Nematoda</taxon>
        <taxon>Chromadorea</taxon>
        <taxon>Rhabditida</taxon>
        <taxon>Rhabditina</taxon>
        <taxon>Rhabditomorpha</taxon>
        <taxon>Rhabditoidea</taxon>
        <taxon>Rhabditidae</taxon>
        <taxon>Peloderinae</taxon>
        <taxon>Caenorhabditis</taxon>
    </lineage>
</organism>
<keyword evidence="6" id="KW-1185">Reference proteome</keyword>
<feature type="transmembrane region" description="Helical" evidence="3">
    <location>
        <begin position="152"/>
        <end position="171"/>
    </location>
</feature>
<dbReference type="OrthoDB" id="5588846at2759"/>
<dbReference type="InterPro" id="IPR036300">
    <property type="entry name" value="MIR_dom_sf"/>
</dbReference>
<dbReference type="PANTHER" id="PTHR46809">
    <property type="entry name" value="STROMAL CELL-DERIVED FACTOR 2-LIKE PROTEIN"/>
    <property type="match status" value="1"/>
</dbReference>
<sequence>MTRQSSKSDVFYYFLLNVSSAFMLSAAHNVLFFVLDVRTSVIHFLHFFTTFGLLSLLRYAHVIPSAPIEFNTLKYAVGFKILETLLVSGAHSQNRTGELYLIRVFDFLFTLTIVGYQKKSSKSPEKPEGFLVVPLALATSLSWLEWGQLEHTPFSMLCAIFLPIVRAFSVLKLQEAFEMSGKGHADNVCFHYTRLVSAGLFIPALMSFLSRDVQVTASWESIDYTLMSLSFLFMACNLYSELWLVLHVNANSFTAFESTKMLAGSIAQWIIQNMAHPNLLAFGGKIVALASMFVVLFLSIAGSVLGEDLVTCMSVLKLMNANEGSRLHSHDVKYGSGSGQQSVTGVKSSDDINSHWQIFPALTESCHRGDSLECGSKLRLKHLSTGCFLHSHHFQGPLSKQYQEVSCFGSEKESDTGDHWTLMCNEDVWSESDQVRFKHVDTGVYLALSGQQFGRPISGQREVVGTDSLTNGGVWKAAEGVYVVHQNKN</sequence>
<evidence type="ECO:0000256" key="3">
    <source>
        <dbReference type="SAM" id="Phobius"/>
    </source>
</evidence>
<feature type="domain" description="MIR" evidence="4">
    <location>
        <begin position="307"/>
        <end position="361"/>
    </location>
</feature>
<feature type="transmembrane region" description="Helical" evidence="3">
    <location>
        <begin position="192"/>
        <end position="210"/>
    </location>
</feature>
<keyword evidence="2" id="KW-0677">Repeat</keyword>
<dbReference type="CDD" id="cd23293">
    <property type="entry name" value="beta-trefoil_MIR_SDF2_meta"/>
    <property type="match status" value="1"/>
</dbReference>
<dbReference type="Gene3D" id="2.80.10.50">
    <property type="match status" value="1"/>
</dbReference>
<reference evidence="5" key="1">
    <citation type="submission" date="2020-10" db="EMBL/GenBank/DDBJ databases">
        <authorList>
            <person name="Kikuchi T."/>
        </authorList>
    </citation>
    <scope>NUCLEOTIDE SEQUENCE</scope>
    <source>
        <strain evidence="5">NKZ352</strain>
    </source>
</reference>
<feature type="domain" description="MIR" evidence="4">
    <location>
        <begin position="425"/>
        <end position="480"/>
    </location>
</feature>
<keyword evidence="1" id="KW-0732">Signal</keyword>
<keyword evidence="3" id="KW-0812">Transmembrane</keyword>
<protein>
    <recommendedName>
        <fullName evidence="4">MIR domain-containing protein</fullName>
    </recommendedName>
</protein>
<evidence type="ECO:0000313" key="6">
    <source>
        <dbReference type="Proteomes" id="UP000835052"/>
    </source>
</evidence>
<dbReference type="Proteomes" id="UP000835052">
    <property type="component" value="Unassembled WGS sequence"/>
</dbReference>
<gene>
    <name evidence="5" type="ORF">CAUJ_LOCUS12196</name>
</gene>
<evidence type="ECO:0000313" key="5">
    <source>
        <dbReference type="EMBL" id="CAD6196281.1"/>
    </source>
</evidence>
<dbReference type="PANTHER" id="PTHR46809:SF2">
    <property type="entry name" value="GH21273P"/>
    <property type="match status" value="1"/>
</dbReference>
<proteinExistence type="predicted"/>
<dbReference type="SMART" id="SM00472">
    <property type="entry name" value="MIR"/>
    <property type="match status" value="3"/>
</dbReference>
<dbReference type="Pfam" id="PF02815">
    <property type="entry name" value="MIR"/>
    <property type="match status" value="1"/>
</dbReference>
<feature type="domain" description="MIR" evidence="4">
    <location>
        <begin position="369"/>
        <end position="425"/>
    </location>
</feature>
<accession>A0A8S1HM47</accession>
<feature type="transmembrane region" description="Helical" evidence="3">
    <location>
        <begin position="99"/>
        <end position="117"/>
    </location>
</feature>
<dbReference type="PROSITE" id="PS50919">
    <property type="entry name" value="MIR"/>
    <property type="match status" value="3"/>
</dbReference>
<dbReference type="AlphaFoldDB" id="A0A8S1HM47"/>
<keyword evidence="3" id="KW-1133">Transmembrane helix</keyword>
<dbReference type="SUPFAM" id="SSF82109">
    <property type="entry name" value="MIR domain"/>
    <property type="match status" value="1"/>
</dbReference>
<dbReference type="InterPro" id="IPR016093">
    <property type="entry name" value="MIR_motif"/>
</dbReference>
<evidence type="ECO:0000259" key="4">
    <source>
        <dbReference type="PROSITE" id="PS50919"/>
    </source>
</evidence>
<feature type="transmembrane region" description="Helical" evidence="3">
    <location>
        <begin position="222"/>
        <end position="246"/>
    </location>
</feature>
<evidence type="ECO:0000256" key="1">
    <source>
        <dbReference type="ARBA" id="ARBA00022729"/>
    </source>
</evidence>
<dbReference type="EMBL" id="CAJGYM010000070">
    <property type="protein sequence ID" value="CAD6196281.1"/>
    <property type="molecule type" value="Genomic_DNA"/>
</dbReference>
<keyword evidence="3" id="KW-0472">Membrane</keyword>